<sequence>MHIMIISLKGWPLNREQEQNGTAEYNIVRKVKEHHKKKAKEAKKLSLKHNRSSRPSKPAVPSPSKSWSKRKPHAKKGFEENDLFNRSFTQLHNFHWIIHSHCSRLKNSLRGPIATAAQPPPPLRIFISIQLA</sequence>
<name>A0A8T1R2I7_CARIL</name>
<proteinExistence type="predicted"/>
<organism evidence="2 3">
    <name type="scientific">Carya illinoinensis</name>
    <name type="common">Pecan</name>
    <dbReference type="NCBI Taxonomy" id="32201"/>
    <lineage>
        <taxon>Eukaryota</taxon>
        <taxon>Viridiplantae</taxon>
        <taxon>Streptophyta</taxon>
        <taxon>Embryophyta</taxon>
        <taxon>Tracheophyta</taxon>
        <taxon>Spermatophyta</taxon>
        <taxon>Magnoliopsida</taxon>
        <taxon>eudicotyledons</taxon>
        <taxon>Gunneridae</taxon>
        <taxon>Pentapetalae</taxon>
        <taxon>rosids</taxon>
        <taxon>fabids</taxon>
        <taxon>Fagales</taxon>
        <taxon>Juglandaceae</taxon>
        <taxon>Carya</taxon>
    </lineage>
</organism>
<dbReference type="EMBL" id="CM031811">
    <property type="protein sequence ID" value="KAG6661096.1"/>
    <property type="molecule type" value="Genomic_DNA"/>
</dbReference>
<comment type="caution">
    <text evidence="2">The sequence shown here is derived from an EMBL/GenBank/DDBJ whole genome shotgun (WGS) entry which is preliminary data.</text>
</comment>
<feature type="compositionally biased region" description="Basic residues" evidence="1">
    <location>
        <begin position="33"/>
        <end position="54"/>
    </location>
</feature>
<feature type="region of interest" description="Disordered" evidence="1">
    <location>
        <begin position="33"/>
        <end position="75"/>
    </location>
</feature>
<gene>
    <name evidence="2" type="ORF">CIPAW_03G150700</name>
</gene>
<evidence type="ECO:0000313" key="3">
    <source>
        <dbReference type="Proteomes" id="UP000811609"/>
    </source>
</evidence>
<keyword evidence="3" id="KW-1185">Reference proteome</keyword>
<feature type="compositionally biased region" description="Low complexity" evidence="1">
    <location>
        <begin position="55"/>
        <end position="66"/>
    </location>
</feature>
<dbReference type="AlphaFoldDB" id="A0A8T1R2I7"/>
<protein>
    <submittedName>
        <fullName evidence="2">Uncharacterized protein</fullName>
    </submittedName>
</protein>
<dbReference type="Proteomes" id="UP000811609">
    <property type="component" value="Chromosome 3"/>
</dbReference>
<reference evidence="2" key="1">
    <citation type="submission" date="2020-12" db="EMBL/GenBank/DDBJ databases">
        <title>WGS assembly of Carya illinoinensis cv. Pawnee.</title>
        <authorList>
            <person name="Platts A."/>
            <person name="Shu S."/>
            <person name="Wright S."/>
            <person name="Barry K."/>
            <person name="Edger P."/>
            <person name="Pires J.C."/>
            <person name="Schmutz J."/>
        </authorList>
    </citation>
    <scope>NUCLEOTIDE SEQUENCE</scope>
    <source>
        <tissue evidence="2">Leaf</tissue>
    </source>
</reference>
<evidence type="ECO:0000256" key="1">
    <source>
        <dbReference type="SAM" id="MobiDB-lite"/>
    </source>
</evidence>
<accession>A0A8T1R2I7</accession>
<evidence type="ECO:0000313" key="2">
    <source>
        <dbReference type="EMBL" id="KAG6661096.1"/>
    </source>
</evidence>